<evidence type="ECO:0000313" key="2">
    <source>
        <dbReference type="EMBL" id="GKH01905.1"/>
    </source>
</evidence>
<keyword evidence="1" id="KW-0472">Membrane</keyword>
<sequence length="451" mass="51001">MNEAFFQLISYFFIYSFLGWCMEIAYAALKKKHFYNRGVLNGPLCPVYGIGMILILTFFSSLKESLVFLAIGSAVIATLLEFFTGALMEKLFKKRWWDYSDYKYNLGGYVCIPFSALWGVGAALTLRFIHPLIHMMISRVPALAGQIILIAGLVILAMDFISVLGVVFQVQKYNTRVEELAEGMQQISNRLARAIFTRIEKRMAKAHPGAAEEHPEADTGSRVKTRSCKAVPAVFADGCSFHKLVWLFFIGAFLGDITETIFCYATSGILMSRSSVVYGPFSVVWGLGVVVLTMMLHKYKDRDDRYIFLFGTVVGGAYEYICSVFTEIAFGTVFWDYSKLPFNLGGRINLLYCFFWGLAAVVWIKLLYPRISALIERVPVKTGKILSWLMIVFMTVNIIISAMALARYSDRQTGKEAANSIDYFLDDHFPDKRMEWIYPNAIVKDNSAVQP</sequence>
<dbReference type="RefSeq" id="WP_118041676.1">
    <property type="nucleotide sequence ID" value="NZ_BQNJ01000001.1"/>
</dbReference>
<feature type="transmembrane region" description="Helical" evidence="1">
    <location>
        <begin position="347"/>
        <end position="364"/>
    </location>
</feature>
<feature type="transmembrane region" description="Helical" evidence="1">
    <location>
        <begin position="109"/>
        <end position="130"/>
    </location>
</feature>
<proteinExistence type="predicted"/>
<feature type="transmembrane region" description="Helical" evidence="1">
    <location>
        <begin position="142"/>
        <end position="168"/>
    </location>
</feature>
<evidence type="ECO:0000313" key="3">
    <source>
        <dbReference type="Proteomes" id="UP001055091"/>
    </source>
</evidence>
<keyword evidence="1" id="KW-0812">Transmembrane</keyword>
<dbReference type="Proteomes" id="UP001055091">
    <property type="component" value="Unassembled WGS sequence"/>
</dbReference>
<keyword evidence="1" id="KW-1133">Transmembrane helix</keyword>
<feature type="transmembrane region" description="Helical" evidence="1">
    <location>
        <begin position="39"/>
        <end position="60"/>
    </location>
</feature>
<dbReference type="EMBL" id="BQNJ01000001">
    <property type="protein sequence ID" value="GKH01905.1"/>
    <property type="molecule type" value="Genomic_DNA"/>
</dbReference>
<gene>
    <name evidence="2" type="ORF">CE91St55_38860</name>
</gene>
<feature type="transmembrane region" description="Helical" evidence="1">
    <location>
        <begin position="244"/>
        <end position="270"/>
    </location>
</feature>
<feature type="transmembrane region" description="Helical" evidence="1">
    <location>
        <begin position="6"/>
        <end position="27"/>
    </location>
</feature>
<organism evidence="2 3">
    <name type="scientific">Hungatella hathewayi</name>
    <dbReference type="NCBI Taxonomy" id="154046"/>
    <lineage>
        <taxon>Bacteria</taxon>
        <taxon>Bacillati</taxon>
        <taxon>Bacillota</taxon>
        <taxon>Clostridia</taxon>
        <taxon>Lachnospirales</taxon>
        <taxon>Lachnospiraceae</taxon>
        <taxon>Hungatella</taxon>
    </lineage>
</organism>
<comment type="caution">
    <text evidence="2">The sequence shown here is derived from an EMBL/GenBank/DDBJ whole genome shotgun (WGS) entry which is preliminary data.</text>
</comment>
<dbReference type="AlphaFoldDB" id="A0AA37JNP9"/>
<evidence type="ECO:0000256" key="1">
    <source>
        <dbReference type="SAM" id="Phobius"/>
    </source>
</evidence>
<evidence type="ECO:0008006" key="4">
    <source>
        <dbReference type="Google" id="ProtNLM"/>
    </source>
</evidence>
<feature type="transmembrane region" description="Helical" evidence="1">
    <location>
        <begin position="385"/>
        <end position="406"/>
    </location>
</feature>
<feature type="transmembrane region" description="Helical" evidence="1">
    <location>
        <begin position="308"/>
        <end position="335"/>
    </location>
</feature>
<dbReference type="InterPro" id="IPR010540">
    <property type="entry name" value="CmpB_TMEM229"/>
</dbReference>
<feature type="transmembrane region" description="Helical" evidence="1">
    <location>
        <begin position="276"/>
        <end position="296"/>
    </location>
</feature>
<name>A0AA37JNP9_9FIRM</name>
<accession>A0AA37JNP9</accession>
<dbReference type="Pfam" id="PF06541">
    <property type="entry name" value="ABC_trans_CmpB"/>
    <property type="match status" value="2"/>
</dbReference>
<reference evidence="2" key="1">
    <citation type="submission" date="2022-01" db="EMBL/GenBank/DDBJ databases">
        <title>Novel bile acid biosynthetic pathways are enriched in the microbiome of centenarians.</title>
        <authorList>
            <person name="Sato Y."/>
            <person name="Atarashi K."/>
            <person name="Plichta R.D."/>
            <person name="Arai Y."/>
            <person name="Sasajima S."/>
            <person name="Kearney M.S."/>
            <person name="Suda W."/>
            <person name="Takeshita K."/>
            <person name="Sasaki T."/>
            <person name="Okamoto S."/>
            <person name="Skelly N.A."/>
            <person name="Okamura Y."/>
            <person name="Vlamakis H."/>
            <person name="Li Y."/>
            <person name="Tanoue T."/>
            <person name="Takei H."/>
            <person name="Nittono H."/>
            <person name="Narushima S."/>
            <person name="Irie J."/>
            <person name="Itoh H."/>
            <person name="Moriya K."/>
            <person name="Sugiura Y."/>
            <person name="Suematsu M."/>
            <person name="Moritoki N."/>
            <person name="Shibata S."/>
            <person name="Littman R.D."/>
            <person name="Fischbach A.M."/>
            <person name="Uwamino Y."/>
            <person name="Inoue T."/>
            <person name="Honda A."/>
            <person name="Hattori M."/>
            <person name="Murai T."/>
            <person name="Xavier J.R."/>
            <person name="Hirose N."/>
            <person name="Honda K."/>
        </authorList>
    </citation>
    <scope>NUCLEOTIDE SEQUENCE</scope>
    <source>
        <strain evidence="2">CE91-St55</strain>
    </source>
</reference>
<feature type="transmembrane region" description="Helical" evidence="1">
    <location>
        <begin position="66"/>
        <end position="88"/>
    </location>
</feature>
<protein>
    <recommendedName>
        <fullName evidence="4">ABC transporter permease</fullName>
    </recommendedName>
</protein>